<dbReference type="Pfam" id="PF13921">
    <property type="entry name" value="Myb_DNA-bind_6"/>
    <property type="match status" value="1"/>
</dbReference>
<feature type="region of interest" description="Disordered" evidence="1">
    <location>
        <begin position="30"/>
        <end position="51"/>
    </location>
</feature>
<sequence>MVIGFISTEVLLRARRRVLIASKRMEVVKKKDEAFEPSENSASERSRKKTWSTLENHAEELHKHQFHVKDAWRRIKLPNMKNGQWSHEEYQTLFDLVNMDIRMKALQEKKSKHGML</sequence>
<accession>A0AAD3Y5R3</accession>
<dbReference type="AlphaFoldDB" id="A0AAD3Y5R3"/>
<evidence type="ECO:0000313" key="2">
    <source>
        <dbReference type="EMBL" id="GMH30193.1"/>
    </source>
</evidence>
<evidence type="ECO:0000313" key="3">
    <source>
        <dbReference type="Proteomes" id="UP001279734"/>
    </source>
</evidence>
<proteinExistence type="predicted"/>
<evidence type="ECO:0000256" key="1">
    <source>
        <dbReference type="SAM" id="MobiDB-lite"/>
    </source>
</evidence>
<keyword evidence="3" id="KW-1185">Reference proteome</keyword>
<name>A0AAD3Y5R3_NEPGR</name>
<dbReference type="PANTHER" id="PTHR47430">
    <property type="entry name" value="GB|AAC33480.1"/>
    <property type="match status" value="1"/>
</dbReference>
<reference evidence="2" key="1">
    <citation type="submission" date="2023-05" db="EMBL/GenBank/DDBJ databases">
        <title>Nepenthes gracilis genome sequencing.</title>
        <authorList>
            <person name="Fukushima K."/>
        </authorList>
    </citation>
    <scope>NUCLEOTIDE SEQUENCE</scope>
    <source>
        <strain evidence="2">SING2019-196</strain>
    </source>
</reference>
<gene>
    <name evidence="2" type="ORF">Nepgr_032036</name>
</gene>
<protein>
    <submittedName>
        <fullName evidence="2">Uncharacterized protein</fullName>
    </submittedName>
</protein>
<organism evidence="2 3">
    <name type="scientific">Nepenthes gracilis</name>
    <name type="common">Slender pitcher plant</name>
    <dbReference type="NCBI Taxonomy" id="150966"/>
    <lineage>
        <taxon>Eukaryota</taxon>
        <taxon>Viridiplantae</taxon>
        <taxon>Streptophyta</taxon>
        <taxon>Embryophyta</taxon>
        <taxon>Tracheophyta</taxon>
        <taxon>Spermatophyta</taxon>
        <taxon>Magnoliopsida</taxon>
        <taxon>eudicotyledons</taxon>
        <taxon>Gunneridae</taxon>
        <taxon>Pentapetalae</taxon>
        <taxon>Caryophyllales</taxon>
        <taxon>Nepenthaceae</taxon>
        <taxon>Nepenthes</taxon>
    </lineage>
</organism>
<comment type="caution">
    <text evidence="2">The sequence shown here is derived from an EMBL/GenBank/DDBJ whole genome shotgun (WGS) entry which is preliminary data.</text>
</comment>
<dbReference type="PANTHER" id="PTHR47430:SF4">
    <property type="entry name" value="GB|AAC33480.1"/>
    <property type="match status" value="1"/>
</dbReference>
<dbReference type="EMBL" id="BSYO01000037">
    <property type="protein sequence ID" value="GMH30193.1"/>
    <property type="molecule type" value="Genomic_DNA"/>
</dbReference>
<dbReference type="Proteomes" id="UP001279734">
    <property type="component" value="Unassembled WGS sequence"/>
</dbReference>